<keyword evidence="3" id="KW-1185">Reference proteome</keyword>
<gene>
    <name evidence="2" type="ORF">IFJ75_15050</name>
</gene>
<dbReference type="AlphaFoldDB" id="A0A975C183"/>
<feature type="domain" description="Phytase-like" evidence="1">
    <location>
        <begin position="76"/>
        <end position="317"/>
    </location>
</feature>
<dbReference type="InterPro" id="IPR014567">
    <property type="entry name" value="UCP031900"/>
</dbReference>
<reference evidence="2" key="1">
    <citation type="submission" date="2020-09" db="EMBL/GenBank/DDBJ databases">
        <title>Brevundimonas sp. LVF2 isolated from a puddle in Goettingen, Germany.</title>
        <authorList>
            <person name="Friedrich I."/>
            <person name="Klassen A."/>
            <person name="Hannes N."/>
            <person name="Schneider D."/>
            <person name="Hertel R."/>
            <person name="Daniel R."/>
        </authorList>
    </citation>
    <scope>NUCLEOTIDE SEQUENCE</scope>
    <source>
        <strain evidence="2">LVF2</strain>
    </source>
</reference>
<dbReference type="EMBL" id="CP062222">
    <property type="protein sequence ID" value="QTC90574.1"/>
    <property type="molecule type" value="Genomic_DNA"/>
</dbReference>
<organism evidence="2 3">
    <name type="scientific">Brevundimonas goettingensis</name>
    <dbReference type="NCBI Taxonomy" id="2774190"/>
    <lineage>
        <taxon>Bacteria</taxon>
        <taxon>Pseudomonadati</taxon>
        <taxon>Pseudomonadota</taxon>
        <taxon>Alphaproteobacteria</taxon>
        <taxon>Caulobacterales</taxon>
        <taxon>Caulobacteraceae</taxon>
        <taxon>Brevundimonas</taxon>
    </lineage>
</organism>
<dbReference type="KEGG" id="bgoe:IFJ75_15050"/>
<proteinExistence type="predicted"/>
<protein>
    <submittedName>
        <fullName evidence="2">Esterase-like activity of phytase family protein</fullName>
    </submittedName>
</protein>
<evidence type="ECO:0000313" key="2">
    <source>
        <dbReference type="EMBL" id="QTC90574.1"/>
    </source>
</evidence>
<dbReference type="PIRSF" id="PIRSF031900">
    <property type="entry name" value="UCP031900"/>
    <property type="match status" value="1"/>
</dbReference>
<dbReference type="Pfam" id="PF13449">
    <property type="entry name" value="Phytase-like"/>
    <property type="match status" value="1"/>
</dbReference>
<dbReference type="InterPro" id="IPR027372">
    <property type="entry name" value="Phytase-like_dom"/>
</dbReference>
<dbReference type="PROSITE" id="PS51257">
    <property type="entry name" value="PROKAR_LIPOPROTEIN"/>
    <property type="match status" value="1"/>
</dbReference>
<name>A0A975C183_9CAUL</name>
<dbReference type="Proteomes" id="UP000663918">
    <property type="component" value="Chromosome"/>
</dbReference>
<accession>A0A975C183</accession>
<sequence>MNPQMKRLLLVWGVLTLTACSGSMGVPRPYVPAIDGWIPEEVTIKPVGLGVPGGAALAPGVTFAGGIEIVAPVGSPLHSLSDLKLTGDGGFVTVSDAGDLVRGALRLDAQGRLTGIDGARARRLTLTDGAPIQDKLEGDAEGLALLDDGELLVSFERDHRIWNYGPLAALRDPVPVARPDFPFPENDGMEGLTAAPHGWRVNGESGGVWGCTPGGCTVVTAPPTPLLRDSDYRITGMDRDPAAGPEGGWFVVQRSYAPPIDARARVRRMAADGTLGPVLVELKLPGTTDNFEGIAAETRTGPHGERTRIYILSDDNFSAAQRTLMLAFDVTPSGR</sequence>
<evidence type="ECO:0000259" key="1">
    <source>
        <dbReference type="Pfam" id="PF13449"/>
    </source>
</evidence>
<evidence type="ECO:0000313" key="3">
    <source>
        <dbReference type="Proteomes" id="UP000663918"/>
    </source>
</evidence>